<dbReference type="InterPro" id="IPR005707">
    <property type="entry name" value="Ribosomal_uS2_euk/arc"/>
</dbReference>
<dbReference type="PROSITE" id="PS00963">
    <property type="entry name" value="RIBOSOMAL_S2_2"/>
    <property type="match status" value="1"/>
</dbReference>
<sequence length="227" mass="25524">MSADEENKNTELSEEEKAELQKSEKGAVIELLVPLETYLSSGVHIGTHSCTRYMEKFIYRVRPEGLYVLDVRKIDERLRIAAKFLSRFQASSILAVASRPYAFTPVQKFAEVVGGKSVTGRLVPGTLTNPYLEHFMEPEVILISDPRTDLQAIKEAADMGIPVVAFADTDAKIDYVDLVIPANNKGRKSLALLYWILARQILRERKEIATDADIPVKVEEFEVKLVQ</sequence>
<dbReference type="InterPro" id="IPR018130">
    <property type="entry name" value="Ribosomal_uS2_CS"/>
</dbReference>
<dbReference type="GO" id="GO:0015935">
    <property type="term" value="C:small ribosomal subunit"/>
    <property type="evidence" value="ECO:0007669"/>
    <property type="project" value="InterPro"/>
</dbReference>
<evidence type="ECO:0000256" key="6">
    <source>
        <dbReference type="RuleBase" id="RU003631"/>
    </source>
</evidence>
<dbReference type="SUPFAM" id="SSF52313">
    <property type="entry name" value="Ribosomal protein S2"/>
    <property type="match status" value="1"/>
</dbReference>
<dbReference type="InterPro" id="IPR001865">
    <property type="entry name" value="Ribosomal_uS2"/>
</dbReference>
<evidence type="ECO:0000256" key="1">
    <source>
        <dbReference type="ARBA" id="ARBA00006242"/>
    </source>
</evidence>
<dbReference type="FunFam" id="3.40.50.10490:FF:000030">
    <property type="entry name" value="30S ribosomal protein S2"/>
    <property type="match status" value="1"/>
</dbReference>
<dbReference type="RefSeq" id="WP_110270581.1">
    <property type="nucleotide sequence ID" value="NZ_CP029289.2"/>
</dbReference>
<name>A0A2U9IFE5_9CREN</name>
<dbReference type="PROSITE" id="PS00962">
    <property type="entry name" value="RIBOSOMAL_S2_1"/>
    <property type="match status" value="1"/>
</dbReference>
<dbReference type="GO" id="GO:0003735">
    <property type="term" value="F:structural constituent of ribosome"/>
    <property type="evidence" value="ECO:0007669"/>
    <property type="project" value="InterPro"/>
</dbReference>
<dbReference type="KEGG" id="abri:DFR85_08915"/>
<dbReference type="NCBIfam" id="TIGR01012">
    <property type="entry name" value="uS2_euk_arch"/>
    <property type="match status" value="1"/>
</dbReference>
<evidence type="ECO:0000256" key="3">
    <source>
        <dbReference type="ARBA" id="ARBA00023274"/>
    </source>
</evidence>
<evidence type="ECO:0000313" key="9">
    <source>
        <dbReference type="Proteomes" id="UP000248044"/>
    </source>
</evidence>
<evidence type="ECO:0000256" key="7">
    <source>
        <dbReference type="SAM" id="MobiDB-lite"/>
    </source>
</evidence>
<reference evidence="8 9" key="1">
    <citation type="submission" date="2018-05" db="EMBL/GenBank/DDBJ databases">
        <title>Complete Genome Sequences of Extremely Thermoacidophilic, Metal-Mobilizing Type-Strain Members of the Archaeal Family Sulfolobaceae: Acidianus brierleyi DSM-1651T, Acidianus sulfidivorans DSM-18786T, Metallosphaera hakonensis DSM-7519T, and Metallosphaera prunae DSM-10039T.</title>
        <authorList>
            <person name="Counts J.A."/>
            <person name="Kelly R.M."/>
        </authorList>
    </citation>
    <scope>NUCLEOTIDE SEQUENCE [LARGE SCALE GENOMIC DNA]</scope>
    <source>
        <strain evidence="8 9">DSM 1651</strain>
    </source>
</reference>
<dbReference type="GO" id="GO:0006412">
    <property type="term" value="P:translation"/>
    <property type="evidence" value="ECO:0007669"/>
    <property type="project" value="UniProtKB-UniRule"/>
</dbReference>
<dbReference type="OrthoDB" id="371797at2157"/>
<feature type="compositionally biased region" description="Basic and acidic residues" evidence="7">
    <location>
        <begin position="1"/>
        <end position="11"/>
    </location>
</feature>
<dbReference type="HAMAP" id="MF_00291_A">
    <property type="entry name" value="Ribosomal_uS2_A"/>
    <property type="match status" value="1"/>
</dbReference>
<keyword evidence="9" id="KW-1185">Reference proteome</keyword>
<dbReference type="Proteomes" id="UP000248044">
    <property type="component" value="Chromosome"/>
</dbReference>
<dbReference type="CDD" id="cd01425">
    <property type="entry name" value="RPS2"/>
    <property type="match status" value="1"/>
</dbReference>
<evidence type="ECO:0000256" key="5">
    <source>
        <dbReference type="HAMAP-Rule" id="MF_00291"/>
    </source>
</evidence>
<gene>
    <name evidence="5" type="primary">rps2</name>
    <name evidence="8" type="ORF">DFR85_08915</name>
</gene>
<evidence type="ECO:0000256" key="2">
    <source>
        <dbReference type="ARBA" id="ARBA00022980"/>
    </source>
</evidence>
<comment type="similarity">
    <text evidence="1 5 6">Belongs to the universal ribosomal protein uS2 family.</text>
</comment>
<dbReference type="AlphaFoldDB" id="A0A2U9IFE5"/>
<keyword evidence="3 5" id="KW-0687">Ribonucleoprotein</keyword>
<protein>
    <recommendedName>
        <fullName evidence="4 5">Small ribosomal subunit protein uS2</fullName>
    </recommendedName>
</protein>
<dbReference type="PRINTS" id="PR00395">
    <property type="entry name" value="RIBOSOMALS2"/>
</dbReference>
<dbReference type="PANTHER" id="PTHR11489">
    <property type="entry name" value="40S RIBOSOMAL PROTEIN SA"/>
    <property type="match status" value="1"/>
</dbReference>
<accession>A0A2U9IFE5</accession>
<organism evidence="8 9">
    <name type="scientific">Acidianus brierleyi</name>
    <dbReference type="NCBI Taxonomy" id="41673"/>
    <lineage>
        <taxon>Archaea</taxon>
        <taxon>Thermoproteota</taxon>
        <taxon>Thermoprotei</taxon>
        <taxon>Sulfolobales</taxon>
        <taxon>Sulfolobaceae</taxon>
        <taxon>Acidianus</taxon>
    </lineage>
</organism>
<dbReference type="InterPro" id="IPR023591">
    <property type="entry name" value="Ribosomal_uS2_flav_dom_sf"/>
</dbReference>
<evidence type="ECO:0000313" key="8">
    <source>
        <dbReference type="EMBL" id="AWR94700.1"/>
    </source>
</evidence>
<dbReference type="InterPro" id="IPR023454">
    <property type="entry name" value="Ribosomal_uS2_arc"/>
</dbReference>
<evidence type="ECO:0000256" key="4">
    <source>
        <dbReference type="ARBA" id="ARBA00035256"/>
    </source>
</evidence>
<dbReference type="Pfam" id="PF00318">
    <property type="entry name" value="Ribosomal_S2"/>
    <property type="match status" value="2"/>
</dbReference>
<dbReference type="EMBL" id="CP029289">
    <property type="protein sequence ID" value="AWR94700.1"/>
    <property type="molecule type" value="Genomic_DNA"/>
</dbReference>
<keyword evidence="2 5" id="KW-0689">Ribosomal protein</keyword>
<proteinExistence type="inferred from homology"/>
<feature type="region of interest" description="Disordered" evidence="7">
    <location>
        <begin position="1"/>
        <end position="21"/>
    </location>
</feature>
<dbReference type="Gene3D" id="3.40.50.10490">
    <property type="entry name" value="Glucose-6-phosphate isomerase like protein, domain 1"/>
    <property type="match status" value="1"/>
</dbReference>
<dbReference type="GeneID" id="36832273"/>